<gene>
    <name evidence="2" type="ORF">FNH13_15865</name>
</gene>
<keyword evidence="3" id="KW-1185">Reference proteome</keyword>
<name>A0A516GDL6_9MICO</name>
<proteinExistence type="predicted"/>
<evidence type="ECO:0000313" key="2">
    <source>
        <dbReference type="EMBL" id="QDO89624.1"/>
    </source>
</evidence>
<dbReference type="GO" id="GO:0003871">
    <property type="term" value="F:5-methyltetrahydropteroyltriglutamate-homocysteine S-methyltransferase activity"/>
    <property type="evidence" value="ECO:0007669"/>
    <property type="project" value="InterPro"/>
</dbReference>
<dbReference type="AlphaFoldDB" id="A0A516GDL6"/>
<dbReference type="EMBL" id="CP041616">
    <property type="protein sequence ID" value="QDO89624.1"/>
    <property type="molecule type" value="Genomic_DNA"/>
</dbReference>
<evidence type="ECO:0000259" key="1">
    <source>
        <dbReference type="Pfam" id="PF01717"/>
    </source>
</evidence>
<dbReference type="Gene3D" id="3.20.20.210">
    <property type="match status" value="1"/>
</dbReference>
<reference evidence="2 3" key="1">
    <citation type="submission" date="2019-07" db="EMBL/GenBank/DDBJ databases">
        <title>complete genome sequencing of Ornithinimicrobium sp. H23M54.</title>
        <authorList>
            <person name="Bae J.-W."/>
            <person name="Lee S.-Y."/>
        </authorList>
    </citation>
    <scope>NUCLEOTIDE SEQUENCE [LARGE SCALE GENOMIC DNA]</scope>
    <source>
        <strain evidence="2 3">H23M54</strain>
    </source>
</reference>
<dbReference type="KEGG" id="orz:FNH13_15865"/>
<dbReference type="GO" id="GO:0009086">
    <property type="term" value="P:methionine biosynthetic process"/>
    <property type="evidence" value="ECO:0007669"/>
    <property type="project" value="InterPro"/>
</dbReference>
<organism evidence="2 3">
    <name type="scientific">Ornithinimicrobium ciconiae</name>
    <dbReference type="NCBI Taxonomy" id="2594265"/>
    <lineage>
        <taxon>Bacteria</taxon>
        <taxon>Bacillati</taxon>
        <taxon>Actinomycetota</taxon>
        <taxon>Actinomycetes</taxon>
        <taxon>Micrococcales</taxon>
        <taxon>Ornithinimicrobiaceae</taxon>
        <taxon>Ornithinimicrobium</taxon>
    </lineage>
</organism>
<dbReference type="OrthoDB" id="5242426at2"/>
<sequence>MVHATGIGSWPGTDVREALRTVRDLLTESPEGVTTVPYLPELPERGPGSDMIGRATGLLVDLPVDLQPQGWRLVDRPGRDAERTSSWWRQDLDELAEALDGWTGPLKLQVAGPWTLAAALWLPLGDRVLSDAGATRDLAESLAEGVGLHLADVARLVPGAELTLQIDEPSLPTVLLGRVRSDSGYRVLPTPDASQAEHVLGSVVSAARGAGATTVIHCCGDEPPVDLLRGAGPDVIALDVTTLRTRDWDSVATAVESGVRFWAGAMSPTRPTAYDTVRQRLATRWHELGLPPTSLADLGVTPACGLAGTAPDTAAAITRATVEAARALAEEAQG</sequence>
<protein>
    <submittedName>
        <fullName evidence="2">Methionine synthase</fullName>
    </submittedName>
</protein>
<dbReference type="Pfam" id="PF01717">
    <property type="entry name" value="Meth_synt_2"/>
    <property type="match status" value="1"/>
</dbReference>
<feature type="domain" description="Cobalamin-independent methionine synthase MetE C-terminal/archaeal" evidence="1">
    <location>
        <begin position="127"/>
        <end position="326"/>
    </location>
</feature>
<dbReference type="RefSeq" id="WP_143784343.1">
    <property type="nucleotide sequence ID" value="NZ_CP041616.1"/>
</dbReference>
<dbReference type="SUPFAM" id="SSF51726">
    <property type="entry name" value="UROD/MetE-like"/>
    <property type="match status" value="1"/>
</dbReference>
<dbReference type="Proteomes" id="UP000315395">
    <property type="component" value="Chromosome"/>
</dbReference>
<evidence type="ECO:0000313" key="3">
    <source>
        <dbReference type="Proteomes" id="UP000315395"/>
    </source>
</evidence>
<dbReference type="InterPro" id="IPR038071">
    <property type="entry name" value="UROD/MetE-like_sf"/>
</dbReference>
<accession>A0A516GDL6</accession>
<dbReference type="InterPro" id="IPR002629">
    <property type="entry name" value="Met_Synth_C/arc"/>
</dbReference>
<dbReference type="GO" id="GO:0008270">
    <property type="term" value="F:zinc ion binding"/>
    <property type="evidence" value="ECO:0007669"/>
    <property type="project" value="InterPro"/>
</dbReference>